<feature type="transmembrane region" description="Helical" evidence="7">
    <location>
        <begin position="171"/>
        <end position="194"/>
    </location>
</feature>
<evidence type="ECO:0000256" key="2">
    <source>
        <dbReference type="ARBA" id="ARBA00022448"/>
    </source>
</evidence>
<sequence length="312" mass="34175">MATSSIASQRAGLLFVAPAVTLMAGILLLPIIAVAVLSLTDYSLGSPDFDWVGLGNYVKIFSQSRYQGMIAATLTYVLVVTPLSIGIGLGAALLINSLRWGGAFYKTVYFLPVMATLMAMSIVWSFTLHPTLGIVNQSLASLCHVDALQYWGWFNRSCENGFPLWLGDRNYAIWTVCFVGIWQGFGFNMVLYLAGLTSVPSELYHAAEMDGASSSWERFRLVTWPTLWPTTVFVMAITAIKAFQVFDVVHGFYDQGAGPSRSAYVILIAMYEKGVKENLIGIGAAIAVLYLVFVLVVTFVQKTVAVKREQEA</sequence>
<dbReference type="EMBL" id="STGV01000009">
    <property type="protein sequence ID" value="THV19856.1"/>
    <property type="molecule type" value="Genomic_DNA"/>
</dbReference>
<dbReference type="PROSITE" id="PS50928">
    <property type="entry name" value="ABC_TM1"/>
    <property type="match status" value="1"/>
</dbReference>
<evidence type="ECO:0000256" key="3">
    <source>
        <dbReference type="ARBA" id="ARBA00022475"/>
    </source>
</evidence>
<evidence type="ECO:0000256" key="4">
    <source>
        <dbReference type="ARBA" id="ARBA00022692"/>
    </source>
</evidence>
<comment type="subcellular location">
    <subcellularLocation>
        <location evidence="1 7">Cell membrane</location>
        <topology evidence="1 7">Multi-pass membrane protein</topology>
    </subcellularLocation>
</comment>
<dbReference type="InterPro" id="IPR035906">
    <property type="entry name" value="MetI-like_sf"/>
</dbReference>
<proteinExistence type="inferred from homology"/>
<keyword evidence="3" id="KW-1003">Cell membrane</keyword>
<keyword evidence="10" id="KW-1185">Reference proteome</keyword>
<protein>
    <submittedName>
        <fullName evidence="9">Sugar ABC transporter permease</fullName>
    </submittedName>
</protein>
<dbReference type="InterPro" id="IPR000515">
    <property type="entry name" value="MetI-like"/>
</dbReference>
<dbReference type="PANTHER" id="PTHR30193">
    <property type="entry name" value="ABC TRANSPORTER PERMEASE PROTEIN"/>
    <property type="match status" value="1"/>
</dbReference>
<feature type="transmembrane region" description="Helical" evidence="7">
    <location>
        <begin position="279"/>
        <end position="300"/>
    </location>
</feature>
<gene>
    <name evidence="9" type="ORF">FAA97_19965</name>
</gene>
<dbReference type="GO" id="GO:0005886">
    <property type="term" value="C:plasma membrane"/>
    <property type="evidence" value="ECO:0007669"/>
    <property type="project" value="UniProtKB-SubCell"/>
</dbReference>
<dbReference type="SUPFAM" id="SSF161098">
    <property type="entry name" value="MetI-like"/>
    <property type="match status" value="1"/>
</dbReference>
<feature type="transmembrane region" description="Helical" evidence="7">
    <location>
        <begin position="107"/>
        <end position="126"/>
    </location>
</feature>
<evidence type="ECO:0000256" key="6">
    <source>
        <dbReference type="ARBA" id="ARBA00023136"/>
    </source>
</evidence>
<name>A0A4V4HLW8_9HYPH</name>
<keyword evidence="6 7" id="KW-0472">Membrane</keyword>
<keyword evidence="2 7" id="KW-0813">Transport</keyword>
<organism evidence="9 10">
    <name type="scientific">Peteryoungia ipomoeae</name>
    <dbReference type="NCBI Taxonomy" id="1210932"/>
    <lineage>
        <taxon>Bacteria</taxon>
        <taxon>Pseudomonadati</taxon>
        <taxon>Pseudomonadota</taxon>
        <taxon>Alphaproteobacteria</taxon>
        <taxon>Hyphomicrobiales</taxon>
        <taxon>Rhizobiaceae</taxon>
        <taxon>Peteryoungia</taxon>
    </lineage>
</organism>
<feature type="domain" description="ABC transmembrane type-1" evidence="8">
    <location>
        <begin position="70"/>
        <end position="301"/>
    </location>
</feature>
<comment type="caution">
    <text evidence="9">The sequence shown here is derived from an EMBL/GenBank/DDBJ whole genome shotgun (WGS) entry which is preliminary data.</text>
</comment>
<dbReference type="GO" id="GO:0055085">
    <property type="term" value="P:transmembrane transport"/>
    <property type="evidence" value="ECO:0007669"/>
    <property type="project" value="InterPro"/>
</dbReference>
<evidence type="ECO:0000313" key="10">
    <source>
        <dbReference type="Proteomes" id="UP000308828"/>
    </source>
</evidence>
<feature type="transmembrane region" description="Helical" evidence="7">
    <location>
        <begin position="69"/>
        <end position="95"/>
    </location>
</feature>
<dbReference type="InterPro" id="IPR051393">
    <property type="entry name" value="ABC_transporter_permease"/>
</dbReference>
<evidence type="ECO:0000259" key="8">
    <source>
        <dbReference type="PROSITE" id="PS50928"/>
    </source>
</evidence>
<accession>A0A4V4HLW8</accession>
<evidence type="ECO:0000256" key="7">
    <source>
        <dbReference type="RuleBase" id="RU363032"/>
    </source>
</evidence>
<feature type="transmembrane region" description="Helical" evidence="7">
    <location>
        <begin position="12"/>
        <end position="39"/>
    </location>
</feature>
<reference evidence="9 10" key="1">
    <citation type="submission" date="2019-04" db="EMBL/GenBank/DDBJ databases">
        <title>Genome sequence of strain shin9-1.</title>
        <authorList>
            <person name="Gao J."/>
            <person name="Sun J."/>
        </authorList>
    </citation>
    <scope>NUCLEOTIDE SEQUENCE [LARGE SCALE GENOMIC DNA]</scope>
    <source>
        <strain evidence="10">shin9-1</strain>
    </source>
</reference>
<dbReference type="AlphaFoldDB" id="A0A4V4HLW8"/>
<dbReference type="Pfam" id="PF00528">
    <property type="entry name" value="BPD_transp_1"/>
    <property type="match status" value="1"/>
</dbReference>
<keyword evidence="5 7" id="KW-1133">Transmembrane helix</keyword>
<dbReference type="CDD" id="cd06261">
    <property type="entry name" value="TM_PBP2"/>
    <property type="match status" value="1"/>
</dbReference>
<evidence type="ECO:0000256" key="5">
    <source>
        <dbReference type="ARBA" id="ARBA00022989"/>
    </source>
</evidence>
<comment type="similarity">
    <text evidence="7">Belongs to the binding-protein-dependent transport system permease family.</text>
</comment>
<dbReference type="RefSeq" id="WP_136600340.1">
    <property type="nucleotide sequence ID" value="NZ_STGV01000009.1"/>
</dbReference>
<dbReference type="Proteomes" id="UP000308828">
    <property type="component" value="Unassembled WGS sequence"/>
</dbReference>
<evidence type="ECO:0000256" key="1">
    <source>
        <dbReference type="ARBA" id="ARBA00004651"/>
    </source>
</evidence>
<dbReference type="OrthoDB" id="7939379at2"/>
<dbReference type="Gene3D" id="1.10.3720.10">
    <property type="entry name" value="MetI-like"/>
    <property type="match status" value="1"/>
</dbReference>
<dbReference type="PANTHER" id="PTHR30193:SF37">
    <property type="entry name" value="INNER MEMBRANE ABC TRANSPORTER PERMEASE PROTEIN YCJO"/>
    <property type="match status" value="1"/>
</dbReference>
<evidence type="ECO:0000313" key="9">
    <source>
        <dbReference type="EMBL" id="THV19856.1"/>
    </source>
</evidence>
<feature type="transmembrane region" description="Helical" evidence="7">
    <location>
        <begin position="227"/>
        <end position="246"/>
    </location>
</feature>
<keyword evidence="4 7" id="KW-0812">Transmembrane</keyword>